<dbReference type="InterPro" id="IPR042099">
    <property type="entry name" value="ANL_N_sf"/>
</dbReference>
<dbReference type="RefSeq" id="WP_013762937.1">
    <property type="nucleotide sequence ID" value="NC_015510.1"/>
</dbReference>
<dbReference type="Pfam" id="PF00501">
    <property type="entry name" value="AMP-binding"/>
    <property type="match status" value="1"/>
</dbReference>
<dbReference type="OrthoDB" id="9803968at2"/>
<dbReference type="EC" id="6.2.1.3" evidence="2"/>
<accession>F4KYB0</accession>
<dbReference type="AlphaFoldDB" id="F4KYB0"/>
<dbReference type="Proteomes" id="UP000008461">
    <property type="component" value="Chromosome"/>
</dbReference>
<dbReference type="KEGG" id="hhy:Halhy_0463"/>
<dbReference type="Gene3D" id="3.40.50.12780">
    <property type="entry name" value="N-terminal domain of ligase-like"/>
    <property type="match status" value="1"/>
</dbReference>
<keyword evidence="3" id="KW-1185">Reference proteome</keyword>
<dbReference type="EMBL" id="CP002691">
    <property type="protein sequence ID" value="AEE48373.1"/>
    <property type="molecule type" value="Genomic_DNA"/>
</dbReference>
<feature type="domain" description="AMP-dependent synthetase/ligase" evidence="1">
    <location>
        <begin position="52"/>
        <end position="429"/>
    </location>
</feature>
<reference key="2">
    <citation type="submission" date="2011-04" db="EMBL/GenBank/DDBJ databases">
        <title>Complete sequence of chromosome of Haliscomenobacter hydrossis DSM 1100.</title>
        <authorList>
            <consortium name="US DOE Joint Genome Institute (JGI-PGF)"/>
            <person name="Lucas S."/>
            <person name="Han J."/>
            <person name="Lapidus A."/>
            <person name="Bruce D."/>
            <person name="Goodwin L."/>
            <person name="Pitluck S."/>
            <person name="Peters L."/>
            <person name="Kyrpides N."/>
            <person name="Mavromatis K."/>
            <person name="Ivanova N."/>
            <person name="Ovchinnikova G."/>
            <person name="Pagani I."/>
            <person name="Daligault H."/>
            <person name="Detter J.C."/>
            <person name="Han C."/>
            <person name="Land M."/>
            <person name="Hauser L."/>
            <person name="Markowitz V."/>
            <person name="Cheng J.-F."/>
            <person name="Hugenholtz P."/>
            <person name="Woyke T."/>
            <person name="Wu D."/>
            <person name="Verbarg S."/>
            <person name="Frueling A."/>
            <person name="Brambilla E."/>
            <person name="Klenk H.-P."/>
            <person name="Eisen J.A."/>
        </authorList>
    </citation>
    <scope>NUCLEOTIDE SEQUENCE</scope>
    <source>
        <strain>DSM 1100</strain>
    </source>
</reference>
<dbReference type="SUPFAM" id="SSF56801">
    <property type="entry name" value="Acetyl-CoA synthetase-like"/>
    <property type="match status" value="1"/>
</dbReference>
<dbReference type="GO" id="GO:0004467">
    <property type="term" value="F:long-chain fatty acid-CoA ligase activity"/>
    <property type="evidence" value="ECO:0007669"/>
    <property type="project" value="UniProtKB-EC"/>
</dbReference>
<reference evidence="2 3" key="1">
    <citation type="journal article" date="2011" name="Stand. Genomic Sci.">
        <title>Complete genome sequence of Haliscomenobacter hydrossis type strain (O).</title>
        <authorList>
            <consortium name="US DOE Joint Genome Institute (JGI-PGF)"/>
            <person name="Daligault H."/>
            <person name="Lapidus A."/>
            <person name="Zeytun A."/>
            <person name="Nolan M."/>
            <person name="Lucas S."/>
            <person name="Del Rio T.G."/>
            <person name="Tice H."/>
            <person name="Cheng J.F."/>
            <person name="Tapia R."/>
            <person name="Han C."/>
            <person name="Goodwin L."/>
            <person name="Pitluck S."/>
            <person name="Liolios K."/>
            <person name="Pagani I."/>
            <person name="Ivanova N."/>
            <person name="Huntemann M."/>
            <person name="Mavromatis K."/>
            <person name="Mikhailova N."/>
            <person name="Pati A."/>
            <person name="Chen A."/>
            <person name="Palaniappan K."/>
            <person name="Land M."/>
            <person name="Hauser L."/>
            <person name="Brambilla E.M."/>
            <person name="Rohde M."/>
            <person name="Verbarg S."/>
            <person name="Goker M."/>
            <person name="Bristow J."/>
            <person name="Eisen J.A."/>
            <person name="Markowitz V."/>
            <person name="Hugenholtz P."/>
            <person name="Kyrpides N.C."/>
            <person name="Klenk H.P."/>
            <person name="Woyke T."/>
        </authorList>
    </citation>
    <scope>NUCLEOTIDE SEQUENCE [LARGE SCALE GENOMIC DNA]</scope>
    <source>
        <strain evidence="3">ATCC 27775 / DSM 1100 / LMG 10767 / O</strain>
    </source>
</reference>
<dbReference type="PANTHER" id="PTHR24096:SF420">
    <property type="entry name" value="LONG-CHAIN-FATTY-ACID--COA LIGASE-RELATED"/>
    <property type="match status" value="1"/>
</dbReference>
<sequence>MQSFNPASANYRKINTLPNSIVQAAGEDGSFLLRSTIPLEDYPTRMTARLYSWAEKKPEQTFLAQRDENGTWKKITYQQAYSQVRVLAQALLDRGLNQQTPIAILSENSLEHALLALAALHVGIPHAPIAPAYSLRSSDFGKLRHCLTLLEPSLIFVSDYPQYAPALEAVADGIEVVAVKNVPVKSKISPFSELLKTAPSSAVEAAFDNIGPETIAKILFTSGSTAQPKGVINTHGNICANWQQITQTFPFMAERFEIIDWLPWNHTFGGNHNLGLTLYNGGSMYIDDGNPTPKGIETTVANLREMTPNIYFNVPKGFEELVHYFRKEPDLCRHFFSNVQLLFYAGAGLAPKVWNELEALALESVGEKIVMSTGLGCTEASPSAMFQQQAGGFPGLLGIPVPGLELKLVPKEGKLEARYRGPNITPGYWRNPAANAQAFDEEGFYCSGDALKLYEPGKPNAGLIFDGRISEDFKLDTGTWVSVGNLRAKLVASSHGLIQDAVITGHDRPFVGAILFLDLKHCRELTDLPDEATLADIIQAPGVQAALHRVLVELGESRTGSASFVHRAVLAPFVPSIDTGEMTDKGSLNQRMILQHHADLVELLYREEVEDTVIEIH</sequence>
<dbReference type="InterPro" id="IPR000873">
    <property type="entry name" value="AMP-dep_synth/lig_dom"/>
</dbReference>
<evidence type="ECO:0000313" key="2">
    <source>
        <dbReference type="EMBL" id="AEE48373.1"/>
    </source>
</evidence>
<proteinExistence type="predicted"/>
<dbReference type="STRING" id="760192.Halhy_0463"/>
<dbReference type="HOGENOM" id="CLU_462235_0_0_10"/>
<dbReference type="PANTHER" id="PTHR24096">
    <property type="entry name" value="LONG-CHAIN-FATTY-ACID--COA LIGASE"/>
    <property type="match status" value="1"/>
</dbReference>
<organism evidence="2 3">
    <name type="scientific">Haliscomenobacter hydrossis (strain ATCC 27775 / DSM 1100 / LMG 10767 / O)</name>
    <dbReference type="NCBI Taxonomy" id="760192"/>
    <lineage>
        <taxon>Bacteria</taxon>
        <taxon>Pseudomonadati</taxon>
        <taxon>Bacteroidota</taxon>
        <taxon>Saprospiria</taxon>
        <taxon>Saprospirales</taxon>
        <taxon>Haliscomenobacteraceae</taxon>
        <taxon>Haliscomenobacter</taxon>
    </lineage>
</organism>
<name>F4KYB0_HALH1</name>
<evidence type="ECO:0000259" key="1">
    <source>
        <dbReference type="Pfam" id="PF00501"/>
    </source>
</evidence>
<protein>
    <submittedName>
        <fullName evidence="2">Long-chain-fatty-acid--CoA ligase</fullName>
        <ecNumber evidence="2">6.2.1.3</ecNumber>
    </submittedName>
</protein>
<dbReference type="eggNOG" id="COG0318">
    <property type="taxonomic scope" value="Bacteria"/>
</dbReference>
<evidence type="ECO:0000313" key="3">
    <source>
        <dbReference type="Proteomes" id="UP000008461"/>
    </source>
</evidence>
<keyword evidence="2" id="KW-0436">Ligase</keyword>
<dbReference type="Pfam" id="PF23562">
    <property type="entry name" value="AMP-binding_C_3"/>
    <property type="match status" value="1"/>
</dbReference>
<gene>
    <name evidence="2" type="ordered locus">Halhy_0463</name>
</gene>